<accession>A0A510E0C1</accession>
<organism evidence="1 2">
    <name type="scientific">Sulfuracidifex tepidarius</name>
    <dbReference type="NCBI Taxonomy" id="1294262"/>
    <lineage>
        <taxon>Archaea</taxon>
        <taxon>Thermoproteota</taxon>
        <taxon>Thermoprotei</taxon>
        <taxon>Sulfolobales</taxon>
        <taxon>Sulfolobaceae</taxon>
        <taxon>Sulfuracidifex</taxon>
    </lineage>
</organism>
<dbReference type="EMBL" id="AP018930">
    <property type="protein sequence ID" value="BBG25929.1"/>
    <property type="molecule type" value="Genomic_DNA"/>
</dbReference>
<evidence type="ECO:0000313" key="1">
    <source>
        <dbReference type="EMBL" id="BBG25929.1"/>
    </source>
</evidence>
<name>A0A510E0C1_9CREN</name>
<gene>
    <name evidence="1" type="ORF">IC007_0434</name>
</gene>
<evidence type="ECO:0000313" key="2">
    <source>
        <dbReference type="Proteomes" id="UP000325030"/>
    </source>
</evidence>
<sequence length="32" mass="3303">MPLVGLVGIGSLVLSLVHICSKVLQKWGVKGA</sequence>
<protein>
    <submittedName>
        <fullName evidence="1">Uncharacterized protein</fullName>
    </submittedName>
</protein>
<dbReference type="AlphaFoldDB" id="A0A510E0C1"/>
<reference evidence="2" key="1">
    <citation type="submission" date="2018-09" db="EMBL/GenBank/DDBJ databases">
        <title>Complete Genome Sequencing of Sulfolobus sp. JCM 16834.</title>
        <authorList>
            <person name="Kato S."/>
            <person name="Itoh T."/>
            <person name="Ohkuma M."/>
        </authorList>
    </citation>
    <scope>NUCLEOTIDE SEQUENCE [LARGE SCALE GENOMIC DNA]</scope>
    <source>
        <strain evidence="2">IC-007</strain>
    </source>
</reference>
<dbReference type="Proteomes" id="UP000325030">
    <property type="component" value="Chromosome"/>
</dbReference>
<proteinExistence type="predicted"/>